<comment type="cofactor">
    <cofactor evidence="8">
        <name>Mg(2+)</name>
        <dbReference type="ChEBI" id="CHEBI:18420"/>
    </cofactor>
</comment>
<dbReference type="SUPFAM" id="SSF69065">
    <property type="entry name" value="RNase III domain-like"/>
    <property type="match status" value="1"/>
</dbReference>
<keyword evidence="8" id="KW-0963">Cytoplasm</keyword>
<dbReference type="Pfam" id="PF14622">
    <property type="entry name" value="Ribonucleas_3_3"/>
    <property type="match status" value="1"/>
</dbReference>
<feature type="domain" description="RNase III" evidence="10">
    <location>
        <begin position="11"/>
        <end position="140"/>
    </location>
</feature>
<dbReference type="Proteomes" id="UP001524478">
    <property type="component" value="Unassembled WGS sequence"/>
</dbReference>
<evidence type="ECO:0000256" key="4">
    <source>
        <dbReference type="ARBA" id="ARBA00022722"/>
    </source>
</evidence>
<evidence type="ECO:0000256" key="5">
    <source>
        <dbReference type="ARBA" id="ARBA00022759"/>
    </source>
</evidence>
<dbReference type="EC" id="3.1.26.3" evidence="8"/>
<evidence type="ECO:0000256" key="7">
    <source>
        <dbReference type="ARBA" id="ARBA00022884"/>
    </source>
</evidence>
<dbReference type="NCBIfam" id="TIGR02191">
    <property type="entry name" value="RNaseIII"/>
    <property type="match status" value="1"/>
</dbReference>
<keyword evidence="4 8" id="KW-0540">Nuclease</keyword>
<keyword evidence="8" id="KW-0698">rRNA processing</keyword>
<feature type="active site" evidence="8">
    <location>
        <position position="129"/>
    </location>
</feature>
<evidence type="ECO:0000313" key="12">
    <source>
        <dbReference type="Proteomes" id="UP001524478"/>
    </source>
</evidence>
<comment type="subunit">
    <text evidence="8">Homodimer.</text>
</comment>
<dbReference type="PROSITE" id="PS50142">
    <property type="entry name" value="RNASE_3_2"/>
    <property type="match status" value="1"/>
</dbReference>
<dbReference type="Gene3D" id="3.30.160.20">
    <property type="match status" value="1"/>
</dbReference>
<dbReference type="HAMAP" id="MF_00104">
    <property type="entry name" value="RNase_III"/>
    <property type="match status" value="1"/>
</dbReference>
<evidence type="ECO:0000259" key="10">
    <source>
        <dbReference type="PROSITE" id="PS50142"/>
    </source>
</evidence>
<keyword evidence="3 8" id="KW-0507">mRNA processing</keyword>
<accession>A0ABT1S5U0</accession>
<evidence type="ECO:0000259" key="9">
    <source>
        <dbReference type="PROSITE" id="PS50137"/>
    </source>
</evidence>
<protein>
    <recommendedName>
        <fullName evidence="8">Ribonuclease 3</fullName>
        <ecNumber evidence="8">3.1.26.3</ecNumber>
    </recommendedName>
    <alternativeName>
        <fullName evidence="8">Ribonuclease III</fullName>
        <shortName evidence="8">RNase III</shortName>
    </alternativeName>
</protein>
<dbReference type="EMBL" id="JANGAC010000001">
    <property type="protein sequence ID" value="MCQ4921821.1"/>
    <property type="molecule type" value="Genomic_DNA"/>
</dbReference>
<name>A0ABT1S5U0_9FIRM</name>
<dbReference type="InterPro" id="IPR036389">
    <property type="entry name" value="RNase_III_sf"/>
</dbReference>
<evidence type="ECO:0000256" key="2">
    <source>
        <dbReference type="ARBA" id="ARBA00010183"/>
    </source>
</evidence>
<gene>
    <name evidence="8 11" type="primary">rnc</name>
    <name evidence="11" type="ORF">NE686_01870</name>
</gene>
<evidence type="ECO:0000256" key="3">
    <source>
        <dbReference type="ARBA" id="ARBA00022664"/>
    </source>
</evidence>
<reference evidence="11 12" key="1">
    <citation type="submission" date="2022-06" db="EMBL/GenBank/DDBJ databases">
        <title>Isolation of gut microbiota from human fecal samples.</title>
        <authorList>
            <person name="Pamer E.G."/>
            <person name="Barat B."/>
            <person name="Waligurski E."/>
            <person name="Medina S."/>
            <person name="Paddock L."/>
            <person name="Mostad J."/>
        </authorList>
    </citation>
    <scope>NUCLEOTIDE SEQUENCE [LARGE SCALE GENOMIC DNA]</scope>
    <source>
        <strain evidence="11 12">DFI.7.95</strain>
    </source>
</reference>
<dbReference type="InterPro" id="IPR014720">
    <property type="entry name" value="dsRBD_dom"/>
</dbReference>
<feature type="binding site" evidence="8">
    <location>
        <position position="126"/>
    </location>
    <ligand>
        <name>Mg(2+)</name>
        <dbReference type="ChEBI" id="CHEBI:18420"/>
    </ligand>
</feature>
<comment type="subcellular location">
    <subcellularLocation>
        <location evidence="8">Cytoplasm</location>
    </subcellularLocation>
</comment>
<keyword evidence="12" id="KW-1185">Reference proteome</keyword>
<feature type="domain" description="DRBM" evidence="9">
    <location>
        <begin position="168"/>
        <end position="237"/>
    </location>
</feature>
<dbReference type="GO" id="GO:0004525">
    <property type="term" value="F:ribonuclease III activity"/>
    <property type="evidence" value="ECO:0007669"/>
    <property type="project" value="UniProtKB-EC"/>
</dbReference>
<dbReference type="RefSeq" id="WP_256310251.1">
    <property type="nucleotide sequence ID" value="NZ_JAHLOH010000053.1"/>
</dbReference>
<proteinExistence type="inferred from homology"/>
<dbReference type="SUPFAM" id="SSF54768">
    <property type="entry name" value="dsRNA-binding domain-like"/>
    <property type="match status" value="1"/>
</dbReference>
<dbReference type="CDD" id="cd10845">
    <property type="entry name" value="DSRM_RNAse_III_family"/>
    <property type="match status" value="1"/>
</dbReference>
<keyword evidence="6 8" id="KW-0378">Hydrolase</keyword>
<dbReference type="Pfam" id="PF00035">
    <property type="entry name" value="dsrm"/>
    <property type="match status" value="1"/>
</dbReference>
<evidence type="ECO:0000313" key="11">
    <source>
        <dbReference type="EMBL" id="MCQ4921821.1"/>
    </source>
</evidence>
<feature type="binding site" evidence="8">
    <location>
        <position position="129"/>
    </location>
    <ligand>
        <name>Mg(2+)</name>
        <dbReference type="ChEBI" id="CHEBI:18420"/>
    </ligand>
</feature>
<dbReference type="CDD" id="cd00593">
    <property type="entry name" value="RIBOc"/>
    <property type="match status" value="1"/>
</dbReference>
<keyword evidence="8" id="KW-0479">Metal-binding</keyword>
<dbReference type="InterPro" id="IPR011907">
    <property type="entry name" value="RNase_III"/>
</dbReference>
<keyword evidence="8" id="KW-0460">Magnesium</keyword>
<comment type="function">
    <text evidence="8">Digests double-stranded RNA. Involved in the processing of primary rRNA transcript to yield the immediate precursors to the large and small rRNAs (23S and 16S). Processes some mRNAs, and tRNAs when they are encoded in the rRNA operon. Processes pre-crRNA and tracrRNA of type II CRISPR loci if present in the organism.</text>
</comment>
<evidence type="ECO:0000256" key="6">
    <source>
        <dbReference type="ARBA" id="ARBA00022801"/>
    </source>
</evidence>
<comment type="similarity">
    <text evidence="2">Belongs to the ribonuclease III family.</text>
</comment>
<feature type="binding site" evidence="8">
    <location>
        <position position="53"/>
    </location>
    <ligand>
        <name>Mg(2+)</name>
        <dbReference type="ChEBI" id="CHEBI:18420"/>
    </ligand>
</feature>
<comment type="caution">
    <text evidence="11">The sequence shown here is derived from an EMBL/GenBank/DDBJ whole genome shotgun (WGS) entry which is preliminary data.</text>
</comment>
<comment type="catalytic activity">
    <reaction evidence="1 8">
        <text>Endonucleolytic cleavage to 5'-phosphomonoester.</text>
        <dbReference type="EC" id="3.1.26.3"/>
    </reaction>
</comment>
<evidence type="ECO:0000256" key="1">
    <source>
        <dbReference type="ARBA" id="ARBA00000109"/>
    </source>
</evidence>
<dbReference type="PROSITE" id="PS50137">
    <property type="entry name" value="DS_RBD"/>
    <property type="match status" value="1"/>
</dbReference>
<dbReference type="Gene3D" id="1.10.1520.10">
    <property type="entry name" value="Ribonuclease III domain"/>
    <property type="match status" value="1"/>
</dbReference>
<dbReference type="PANTHER" id="PTHR11207">
    <property type="entry name" value="RIBONUCLEASE III"/>
    <property type="match status" value="1"/>
</dbReference>
<sequence>MKENIKGVKWLEPLEMNLNYKFRNISLLKTALTHSSYANENKMKITDNNERLEFLGDTILNLIVSQYLYKKYPYYPEGELTKIRAKVVCESSLAFAARKIDLGKYLLLGKGEEATGGRDRDSILADASEALVGAVYMDSDFQVVNKLLLENFEADIVYAVAKGALFIDYKTELQENLQKITRAKIEYKVVKEEGPDHNKIFYMDVIVDNKTVGTGTGRNKKEAEQMAAKEALLVMGEIGDE</sequence>
<keyword evidence="7 8" id="KW-0694">RNA-binding</keyword>
<keyword evidence="5 8" id="KW-0255">Endonuclease</keyword>
<keyword evidence="8" id="KW-0699">rRNA-binding</keyword>
<dbReference type="PANTHER" id="PTHR11207:SF0">
    <property type="entry name" value="RIBONUCLEASE 3"/>
    <property type="match status" value="1"/>
</dbReference>
<keyword evidence="8" id="KW-0819">tRNA processing</keyword>
<dbReference type="SMART" id="SM00535">
    <property type="entry name" value="RIBOc"/>
    <property type="match status" value="1"/>
</dbReference>
<dbReference type="InterPro" id="IPR000999">
    <property type="entry name" value="RNase_III_dom"/>
</dbReference>
<dbReference type="SMART" id="SM00358">
    <property type="entry name" value="DSRM"/>
    <property type="match status" value="1"/>
</dbReference>
<organism evidence="11 12">
    <name type="scientific">Tissierella carlieri</name>
    <dbReference type="NCBI Taxonomy" id="689904"/>
    <lineage>
        <taxon>Bacteria</taxon>
        <taxon>Bacillati</taxon>
        <taxon>Bacillota</taxon>
        <taxon>Tissierellia</taxon>
        <taxon>Tissierellales</taxon>
        <taxon>Tissierellaceae</taxon>
        <taxon>Tissierella</taxon>
    </lineage>
</organism>
<evidence type="ECO:0000256" key="8">
    <source>
        <dbReference type="HAMAP-Rule" id="MF_00104"/>
    </source>
</evidence>
<feature type="active site" evidence="8">
    <location>
        <position position="57"/>
    </location>
</feature>